<accession>A7RN62</accession>
<dbReference type="Pfam" id="PF19033">
    <property type="entry name" value="Intu_longin_3"/>
    <property type="match status" value="1"/>
</dbReference>
<feature type="region of interest" description="Disordered" evidence="9">
    <location>
        <begin position="691"/>
        <end position="758"/>
    </location>
</feature>
<dbReference type="EMBL" id="DS469522">
    <property type="protein sequence ID" value="EDO47013.1"/>
    <property type="molecule type" value="Genomic_DNA"/>
</dbReference>
<dbReference type="InterPro" id="IPR036034">
    <property type="entry name" value="PDZ_sf"/>
</dbReference>
<evidence type="ECO:0000256" key="7">
    <source>
        <dbReference type="ARBA" id="ARBA00022794"/>
    </source>
</evidence>
<dbReference type="Proteomes" id="UP000001593">
    <property type="component" value="Unassembled WGS sequence"/>
</dbReference>
<sequence>MHQDYYENGHRMYQQGFYNYNSEPFYGGGVHFREGADEFVPSDEEEPYDEPPWADQVKDKGDLFYVEPYTEPSSSLLNEIEHLNLSGNSTPDRSTERQKSKAVLKKLSSVKKILRRDKNEETMDKKNLRNSLNLDGQDILDGGEGMTGKSIKMDIHLIVTPPKLHSGRRQDLETLLGIIPGRDKAGRMSQSDSFSGSRIFIKGFVPDGPALKSGELRIGDLILSLNKLDLNSSNMNTILAAITGPMEMASSEAYRVGYQCKLCSHQYFENQVFIPIIILTIQRYTQPVNPVITSNVPMKDDSHLIKLISGELPVVQGQPDLLDLAHVVLYLSMGSSEDEDDDKDIVYQYPVSKSGAQLVAMRGIFLTLNDLLSSVTGTNVQSTSLTISGKVINIGYYKAGKRILVLAMPADKVPLLYLQKIVSDISRTLFTIFGSMDRAFSESTNKGRLDHFFSLLFSNTLGKSCSREHTGAVDSFPDCLPGVRWLNLPIAAMVNINCCLSELEAADYGELADELFEIRRVYTILGSCVFYKGILLANHLFSEDFEDITLYCKYYCLLDVGKQQRVGQLVVWREVHLTRRHKKESRKSQDYKEPDARHFLLIVGLKHILMCVLLEAGGAAKWAQGTPGPDPYYVEQVKNTIMQIETQDLASICEASRRLGKNNPGKTARYANCLRSAPTPPLTTADIILSASSSSAPSDRSSTSGNILPPSTPPMWRKHNSLESLRLPGDEIDSSDSGSLPSAFRRRGSDSSGSVSSLTARGKLRSYRSLSSLQSCGSLRKSMTEGNLDPAHAHITRLTAGPDNTLFHFVTFDSLSGVVVCPTSSDTVPRQGTVHADVLRTFHETCLNIRRFFLPFYKQKRSSSRTKGKVAAFSKCGPEGVFEHGAMFQCVPENTTDHKKASPTLKYWVIGRLFPGKHPKEFYVCYHNIVPQCVQEWGAVTSFAHVFYVELRRLKSSHYAVLFYELDKMLAAPSLAKVHGDEENEGASARFSPAARTSAFDTRFLVPTNFRQRRDCKQSMNSNQSPEQRKNGKYGEPNASRKNLECSTIFWFPYFSQWTVFFVYVNVFGA</sequence>
<dbReference type="PANTHER" id="PTHR21082">
    <property type="entry name" value="PROTEIN INTURNED"/>
    <property type="match status" value="1"/>
</dbReference>
<feature type="region of interest" description="Disordered" evidence="9">
    <location>
        <begin position="1014"/>
        <end position="1037"/>
    </location>
</feature>
<dbReference type="InParanoid" id="A7RN62"/>
<dbReference type="Gene3D" id="2.30.42.10">
    <property type="match status" value="1"/>
</dbReference>
<dbReference type="GO" id="GO:0005929">
    <property type="term" value="C:cilium"/>
    <property type="evidence" value="ECO:0000318"/>
    <property type="project" value="GO_Central"/>
</dbReference>
<reference evidence="11 12" key="1">
    <citation type="journal article" date="2007" name="Science">
        <title>Sea anemone genome reveals ancestral eumetazoan gene repertoire and genomic organization.</title>
        <authorList>
            <person name="Putnam N.H."/>
            <person name="Srivastava M."/>
            <person name="Hellsten U."/>
            <person name="Dirks B."/>
            <person name="Chapman J."/>
            <person name="Salamov A."/>
            <person name="Terry A."/>
            <person name="Shapiro H."/>
            <person name="Lindquist E."/>
            <person name="Kapitonov V.V."/>
            <person name="Jurka J."/>
            <person name="Genikhovich G."/>
            <person name="Grigoriev I.V."/>
            <person name="Lucas S.M."/>
            <person name="Steele R.E."/>
            <person name="Finnerty J.R."/>
            <person name="Technau U."/>
            <person name="Martindale M.Q."/>
            <person name="Rokhsar D.S."/>
        </authorList>
    </citation>
    <scope>NUCLEOTIDE SEQUENCE [LARGE SCALE GENOMIC DNA]</scope>
    <source>
        <strain evidence="12">CH2 X CH6</strain>
    </source>
</reference>
<proteinExistence type="inferred from homology"/>
<keyword evidence="5" id="KW-0217">Developmental protein</keyword>
<evidence type="ECO:0000256" key="9">
    <source>
        <dbReference type="SAM" id="MobiDB-lite"/>
    </source>
</evidence>
<keyword evidence="12" id="KW-1185">Reference proteome</keyword>
<protein>
    <recommendedName>
        <fullName evidence="4">Protein inturned</fullName>
    </recommendedName>
    <alternativeName>
        <fullName evidence="8">Inturned planar cell polarity effector homolog</fullName>
    </alternativeName>
</protein>
<dbReference type="AlphaFoldDB" id="A7RN62"/>
<gene>
    <name evidence="11" type="ORF">NEMVEDRAFT_v1g239528</name>
</gene>
<feature type="compositionally biased region" description="Low complexity" evidence="9">
    <location>
        <begin position="691"/>
        <end position="704"/>
    </location>
</feature>
<evidence type="ECO:0000256" key="5">
    <source>
        <dbReference type="ARBA" id="ARBA00022473"/>
    </source>
</evidence>
<dbReference type="InterPro" id="IPR043988">
    <property type="entry name" value="CCZ1/INTU_longin_2"/>
</dbReference>
<evidence type="ECO:0000313" key="11">
    <source>
        <dbReference type="EMBL" id="EDO47013.1"/>
    </source>
</evidence>
<evidence type="ECO:0000256" key="6">
    <source>
        <dbReference type="ARBA" id="ARBA00022490"/>
    </source>
</evidence>
<comment type="subcellular location">
    <subcellularLocation>
        <location evidence="2">Cell surface</location>
    </subcellularLocation>
    <subcellularLocation>
        <location evidence="1">Cytoplasm</location>
        <location evidence="1">Cytoskeleton</location>
        <location evidence="1">Cilium basal body</location>
    </subcellularLocation>
</comment>
<dbReference type="GO" id="GO:0009986">
    <property type="term" value="C:cell surface"/>
    <property type="evidence" value="ECO:0007669"/>
    <property type="project" value="UniProtKB-SubCell"/>
</dbReference>
<dbReference type="GO" id="GO:0005737">
    <property type="term" value="C:cytoplasm"/>
    <property type="evidence" value="ECO:0000318"/>
    <property type="project" value="GO_Central"/>
</dbReference>
<dbReference type="Pfam" id="PF19031">
    <property type="entry name" value="Intu_longin_1"/>
    <property type="match status" value="1"/>
</dbReference>
<evidence type="ECO:0000256" key="1">
    <source>
        <dbReference type="ARBA" id="ARBA00004120"/>
    </source>
</evidence>
<dbReference type="InterPro" id="IPR001478">
    <property type="entry name" value="PDZ"/>
</dbReference>
<feature type="domain" description="PDZ" evidence="10">
    <location>
        <begin position="158"/>
        <end position="242"/>
    </location>
</feature>
<dbReference type="PANTHER" id="PTHR21082:SF4">
    <property type="entry name" value="PROTEIN INTURNED"/>
    <property type="match status" value="1"/>
</dbReference>
<dbReference type="GO" id="GO:0001736">
    <property type="term" value="P:establishment of planar polarity"/>
    <property type="evidence" value="ECO:0007669"/>
    <property type="project" value="InterPro"/>
</dbReference>
<organism evidence="11 12">
    <name type="scientific">Nematostella vectensis</name>
    <name type="common">Starlet sea anemone</name>
    <dbReference type="NCBI Taxonomy" id="45351"/>
    <lineage>
        <taxon>Eukaryota</taxon>
        <taxon>Metazoa</taxon>
        <taxon>Cnidaria</taxon>
        <taxon>Anthozoa</taxon>
        <taxon>Hexacorallia</taxon>
        <taxon>Actiniaria</taxon>
        <taxon>Edwardsiidae</taxon>
        <taxon>Nematostella</taxon>
    </lineage>
</organism>
<dbReference type="PhylomeDB" id="A7RN62"/>
<evidence type="ECO:0000256" key="3">
    <source>
        <dbReference type="ARBA" id="ARBA00010034"/>
    </source>
</evidence>
<evidence type="ECO:0000256" key="4">
    <source>
        <dbReference type="ARBA" id="ARBA00015639"/>
    </source>
</evidence>
<dbReference type="GO" id="GO:0060271">
    <property type="term" value="P:cilium assembly"/>
    <property type="evidence" value="ECO:0000318"/>
    <property type="project" value="GO_Central"/>
</dbReference>
<evidence type="ECO:0000259" key="10">
    <source>
        <dbReference type="PROSITE" id="PS50106"/>
    </source>
</evidence>
<dbReference type="HOGENOM" id="CLU_014223_0_0_1"/>
<dbReference type="eggNOG" id="ENOG502QQJQ">
    <property type="taxonomic scope" value="Eukaryota"/>
</dbReference>
<comment type="similarity">
    <text evidence="3">Belongs to the inturned family.</text>
</comment>
<name>A7RN62_NEMVE</name>
<dbReference type="Pfam" id="PF19032">
    <property type="entry name" value="Intu_longin_2"/>
    <property type="match status" value="1"/>
</dbReference>
<keyword evidence="6" id="KW-0963">Cytoplasm</keyword>
<keyword evidence="7" id="KW-0970">Cilium biogenesis/degradation</keyword>
<dbReference type="InterPro" id="IPR039151">
    <property type="entry name" value="INTU"/>
</dbReference>
<evidence type="ECO:0000313" key="12">
    <source>
        <dbReference type="Proteomes" id="UP000001593"/>
    </source>
</evidence>
<dbReference type="GO" id="GO:0016192">
    <property type="term" value="P:vesicle-mediated transport"/>
    <property type="evidence" value="ECO:0007669"/>
    <property type="project" value="InterPro"/>
</dbReference>
<dbReference type="GO" id="GO:0007399">
    <property type="term" value="P:nervous system development"/>
    <property type="evidence" value="ECO:0000318"/>
    <property type="project" value="GO_Central"/>
</dbReference>
<dbReference type="SUPFAM" id="SSF50156">
    <property type="entry name" value="PDZ domain-like"/>
    <property type="match status" value="1"/>
</dbReference>
<dbReference type="PROSITE" id="PS50106">
    <property type="entry name" value="PDZ"/>
    <property type="match status" value="1"/>
</dbReference>
<evidence type="ECO:0000256" key="8">
    <source>
        <dbReference type="ARBA" id="ARBA00032633"/>
    </source>
</evidence>
<dbReference type="InterPro" id="IPR043987">
    <property type="entry name" value="CCZ1/INTU/HSP4_longin_1"/>
</dbReference>
<dbReference type="STRING" id="45351.A7RN62"/>
<evidence type="ECO:0000256" key="2">
    <source>
        <dbReference type="ARBA" id="ARBA00004241"/>
    </source>
</evidence>
<dbReference type="InterPro" id="IPR043989">
    <property type="entry name" value="CCZ1/INTU/HSP4_longin_3"/>
</dbReference>
<dbReference type="OMA" id="YVCHRSD"/>